<sequence length="653" mass="70493">MSDAALRAYPDVAIVGAGPRGLSVLERLLLRLAGNTPADEVRIWVFEPGEAGAGRIWRTSQSEWLLMNTAAGEVSAFSSGPDGGPTRAGHGPSFAEWLAVHPDPKWAAIGPDDYGPRAAYGQYLRMAYESMVEHAPPGVLVHHVAEAAVNLDRRDGRTVVVGSGGRRIAVDKVVLTTGHPRNAPDDEEAALLTFARTRPPLRYLRGDSAADMPLSLVEPGEQVGVIGLGLTFFDVVAELTLGRGGRFAEEDGETVYLPSGREPRLVAGSRSGLVMLARGRNQKAPTYRYRPVIATVDAITEARRAAQRADGSAQLDFQRDVLPLLRLEVEHVYYTTHVRRRHGDEAAGLFAARHQELRQPHDAPPVRRLLAEFGVDDVEPVDLPRLARPFSGLEFTDPGHFHDHLLDLLGRDIAHARQGNVDNPLKAALDILRDIRGSVRQAVEFAGLRPGSHRDDFLSWFNPINTMVSAGPPASRVAQACALIRAGVLTVVGPGTEVTTDPDSGTFVLRSNQVRGSRREVTTLVDARIPRPRLSANTDELYGRLLADGLVSEHVNTDPVTGQRFAAGGIAVTRAPFHVVDALGRPDPNLFALGIPTENTRWFTQIGNGRPGPLTGFHADADAVAADILRARRALQPVVLTARSTRTPSPVAG</sequence>
<organism evidence="2 3">
    <name type="scientific">Saccharothrix hoggarensis</name>
    <dbReference type="NCBI Taxonomy" id="913853"/>
    <lineage>
        <taxon>Bacteria</taxon>
        <taxon>Bacillati</taxon>
        <taxon>Actinomycetota</taxon>
        <taxon>Actinomycetes</taxon>
        <taxon>Pseudonocardiales</taxon>
        <taxon>Pseudonocardiaceae</taxon>
        <taxon>Saccharothrix</taxon>
    </lineage>
</organism>
<dbReference type="Gene3D" id="3.50.50.60">
    <property type="entry name" value="FAD/NAD(P)-binding domain"/>
    <property type="match status" value="1"/>
</dbReference>
<evidence type="ECO:0000313" key="3">
    <source>
        <dbReference type="Proteomes" id="UP001597168"/>
    </source>
</evidence>
<gene>
    <name evidence="2" type="ORF">ACFQ3T_01855</name>
</gene>
<accession>A0ABW3QDN2</accession>
<dbReference type="Proteomes" id="UP001597168">
    <property type="component" value="Unassembled WGS sequence"/>
</dbReference>
<protein>
    <submittedName>
        <fullName evidence="2">FAD/NAD(P)-binding protein</fullName>
    </submittedName>
</protein>
<evidence type="ECO:0000259" key="1">
    <source>
        <dbReference type="Pfam" id="PF13454"/>
    </source>
</evidence>
<dbReference type="Pfam" id="PF13454">
    <property type="entry name" value="NAD_binding_9"/>
    <property type="match status" value="1"/>
</dbReference>
<dbReference type="EMBL" id="JBHTLK010000004">
    <property type="protein sequence ID" value="MFD1145862.1"/>
    <property type="molecule type" value="Genomic_DNA"/>
</dbReference>
<dbReference type="PANTHER" id="PTHR40254:SF1">
    <property type="entry name" value="BLR0577 PROTEIN"/>
    <property type="match status" value="1"/>
</dbReference>
<dbReference type="InterPro" id="IPR036188">
    <property type="entry name" value="FAD/NAD-bd_sf"/>
</dbReference>
<dbReference type="SUPFAM" id="SSF51905">
    <property type="entry name" value="FAD/NAD(P)-binding domain"/>
    <property type="match status" value="1"/>
</dbReference>
<name>A0ABW3QDN2_9PSEU</name>
<dbReference type="PANTHER" id="PTHR40254">
    <property type="entry name" value="BLR0577 PROTEIN"/>
    <property type="match status" value="1"/>
</dbReference>
<dbReference type="InterPro" id="IPR052189">
    <property type="entry name" value="L-asp_N-monooxygenase_NS-form"/>
</dbReference>
<reference evidence="3" key="1">
    <citation type="journal article" date="2019" name="Int. J. Syst. Evol. Microbiol.">
        <title>The Global Catalogue of Microorganisms (GCM) 10K type strain sequencing project: providing services to taxonomists for standard genome sequencing and annotation.</title>
        <authorList>
            <consortium name="The Broad Institute Genomics Platform"/>
            <consortium name="The Broad Institute Genome Sequencing Center for Infectious Disease"/>
            <person name="Wu L."/>
            <person name="Ma J."/>
        </authorList>
    </citation>
    <scope>NUCLEOTIDE SEQUENCE [LARGE SCALE GENOMIC DNA]</scope>
    <source>
        <strain evidence="3">CCUG 60214</strain>
    </source>
</reference>
<dbReference type="InterPro" id="IPR038732">
    <property type="entry name" value="HpyO/CreE_NAD-binding"/>
</dbReference>
<evidence type="ECO:0000313" key="2">
    <source>
        <dbReference type="EMBL" id="MFD1145862.1"/>
    </source>
</evidence>
<dbReference type="RefSeq" id="WP_380719003.1">
    <property type="nucleotide sequence ID" value="NZ_JBHTLK010000004.1"/>
</dbReference>
<feature type="domain" description="FAD-dependent urate hydroxylase HpyO/Asp monooxygenase CreE-like FAD/NAD(P)-binding" evidence="1">
    <location>
        <begin position="13"/>
        <end position="179"/>
    </location>
</feature>
<proteinExistence type="predicted"/>
<keyword evidence="3" id="KW-1185">Reference proteome</keyword>
<comment type="caution">
    <text evidence="2">The sequence shown here is derived from an EMBL/GenBank/DDBJ whole genome shotgun (WGS) entry which is preliminary data.</text>
</comment>